<protein>
    <submittedName>
        <fullName evidence="2">Uncharacterized protein</fullName>
    </submittedName>
</protein>
<proteinExistence type="predicted"/>
<feature type="compositionally biased region" description="Basic and acidic residues" evidence="1">
    <location>
        <begin position="473"/>
        <end position="484"/>
    </location>
</feature>
<feature type="compositionally biased region" description="Polar residues" evidence="1">
    <location>
        <begin position="237"/>
        <end position="253"/>
    </location>
</feature>
<accession>A0A9W7SZM7</accession>
<feature type="region of interest" description="Disordered" evidence="1">
    <location>
        <begin position="443"/>
        <end position="508"/>
    </location>
</feature>
<feature type="region of interest" description="Disordered" evidence="1">
    <location>
        <begin position="309"/>
        <end position="328"/>
    </location>
</feature>
<feature type="compositionally biased region" description="Polar residues" evidence="1">
    <location>
        <begin position="182"/>
        <end position="193"/>
    </location>
</feature>
<name>A0A9W7SZM7_9PEZI</name>
<evidence type="ECO:0000256" key="1">
    <source>
        <dbReference type="SAM" id="MobiDB-lite"/>
    </source>
</evidence>
<feature type="region of interest" description="Disordered" evidence="1">
    <location>
        <begin position="341"/>
        <end position="376"/>
    </location>
</feature>
<keyword evidence="3" id="KW-1185">Reference proteome</keyword>
<feature type="compositionally biased region" description="Low complexity" evidence="1">
    <location>
        <begin position="165"/>
        <end position="178"/>
    </location>
</feature>
<reference evidence="2 3" key="1">
    <citation type="journal article" date="2018" name="IMA Fungus">
        <title>IMA Genome-F 10: Nine draft genome sequences of Claviceps purpurea s.lat., including C. arundinis, C. humidiphila, and C. cf. spartinae, pseudomolecules for the pitch canker pathogen Fusarium circinatum, draft genome of Davidsoniella eucalypti, Grosmannia galeiformis, Quambalaria eucalypti, and Teratosphaeria destructans.</title>
        <authorList>
            <person name="Wingfield B.D."/>
            <person name="Liu M."/>
            <person name="Nguyen H.D."/>
            <person name="Lane F.A."/>
            <person name="Morgan S.W."/>
            <person name="De Vos L."/>
            <person name="Wilken P.M."/>
            <person name="Duong T.A."/>
            <person name="Aylward J."/>
            <person name="Coetzee M.P."/>
            <person name="Dadej K."/>
            <person name="De Beer Z.W."/>
            <person name="Findlay W."/>
            <person name="Havenga M."/>
            <person name="Kolarik M."/>
            <person name="Menzies J.G."/>
            <person name="Naidoo K."/>
            <person name="Pochopski O."/>
            <person name="Shoukouhi P."/>
            <person name="Santana Q.C."/>
            <person name="Seifert K.A."/>
            <person name="Soal N."/>
            <person name="Steenkamp E.T."/>
            <person name="Tatham C.T."/>
            <person name="van der Nest M.A."/>
            <person name="Wingfield M.J."/>
        </authorList>
    </citation>
    <scope>NUCLEOTIDE SEQUENCE [LARGE SCALE GENOMIC DNA]</scope>
    <source>
        <strain evidence="2">CMW44962</strain>
    </source>
</reference>
<gene>
    <name evidence="2" type="ORF">Tdes44962_MAKER07112</name>
</gene>
<reference evidence="2 3" key="2">
    <citation type="journal article" date="2021" name="Curr. Genet.">
        <title>Genetic response to nitrogen starvation in the aggressive Eucalyptus foliar pathogen Teratosphaeria destructans.</title>
        <authorList>
            <person name="Havenga M."/>
            <person name="Wingfield B.D."/>
            <person name="Wingfield M.J."/>
            <person name="Dreyer L.L."/>
            <person name="Roets F."/>
            <person name="Aylward J."/>
        </authorList>
    </citation>
    <scope>NUCLEOTIDE SEQUENCE [LARGE SCALE GENOMIC DNA]</scope>
    <source>
        <strain evidence="2">CMW44962</strain>
    </source>
</reference>
<sequence>MTKWNYVLRRDGYLILHFYELKNSERRVKVLNQLYGAPVKTSSSYGSAMSERYRSDGPIHINWIEICNLDNSQPAGHLDALWQIRRGVIEQAMRACGEAVVLRRNPVDLAVQRLLQSWQQHGRPQFSLKQSSIITSTTTAAAMSNAASTPDALPSPALMGQTNTSASQASPAVPPSGAHQRYPSQPAASSTHAQPYLPGPATTASPISWYSPPQSRSTDTETAARMVPTEHDDALDRTTQSSYVSANYSTSEVGNRHGDGRDTLGFVRPKSARPLVPPTLTTGPDAAAMIPGTERKSLALMPIQADPATSGLGYPATPSSSNTLHSRSSLRAQVGGQGLLLGKRKRQASQDSADKDGQPIRKKQIHSMQPTLPTVDRGRTSFPQTEVDGAIAVPVTISTGLAPTTIAGNTTDTRARDTVSDTPSALATASGNQVIPPIFASTESNEAQAGRSKHSLPNAIPRSTASSGQIVSRKSEDIKQKRTATDQLANADTESDPMGSETINPRTITATRRRLTNHRILEAMTEITLEFEGMGIEQIMTRKIWIPTRYLPDDFDHEAGKRWKMY</sequence>
<dbReference type="EMBL" id="RIBY02000225">
    <property type="protein sequence ID" value="KAH9844767.1"/>
    <property type="molecule type" value="Genomic_DNA"/>
</dbReference>
<organism evidence="2 3">
    <name type="scientific">Teratosphaeria destructans</name>
    <dbReference type="NCBI Taxonomy" id="418781"/>
    <lineage>
        <taxon>Eukaryota</taxon>
        <taxon>Fungi</taxon>
        <taxon>Dikarya</taxon>
        <taxon>Ascomycota</taxon>
        <taxon>Pezizomycotina</taxon>
        <taxon>Dothideomycetes</taxon>
        <taxon>Dothideomycetidae</taxon>
        <taxon>Mycosphaerellales</taxon>
        <taxon>Teratosphaeriaceae</taxon>
        <taxon>Teratosphaeria</taxon>
    </lineage>
</organism>
<feature type="compositionally biased region" description="Polar residues" evidence="1">
    <location>
        <begin position="202"/>
        <end position="221"/>
    </location>
</feature>
<feature type="compositionally biased region" description="Polar residues" evidence="1">
    <location>
        <begin position="461"/>
        <end position="472"/>
    </location>
</feature>
<feature type="region of interest" description="Disordered" evidence="1">
    <location>
        <begin position="145"/>
        <end position="287"/>
    </location>
</feature>
<feature type="compositionally biased region" description="Low complexity" evidence="1">
    <location>
        <begin position="319"/>
        <end position="328"/>
    </location>
</feature>
<evidence type="ECO:0000313" key="3">
    <source>
        <dbReference type="Proteomes" id="UP001138500"/>
    </source>
</evidence>
<dbReference type="Proteomes" id="UP001138500">
    <property type="component" value="Unassembled WGS sequence"/>
</dbReference>
<dbReference type="AlphaFoldDB" id="A0A9W7SZM7"/>
<comment type="caution">
    <text evidence="2">The sequence shown here is derived from an EMBL/GenBank/DDBJ whole genome shotgun (WGS) entry which is preliminary data.</text>
</comment>
<dbReference type="OrthoDB" id="10592904at2759"/>
<evidence type="ECO:0000313" key="2">
    <source>
        <dbReference type="EMBL" id="KAH9844767.1"/>
    </source>
</evidence>